<dbReference type="PROSITE" id="PS50887">
    <property type="entry name" value="GGDEF"/>
    <property type="match status" value="1"/>
</dbReference>
<organism evidence="5 6">
    <name type="scientific">Marinobacter subterrani</name>
    <dbReference type="NCBI Taxonomy" id="1658765"/>
    <lineage>
        <taxon>Bacteria</taxon>
        <taxon>Pseudomonadati</taxon>
        <taxon>Pseudomonadota</taxon>
        <taxon>Gammaproteobacteria</taxon>
        <taxon>Pseudomonadales</taxon>
        <taxon>Marinobacteraceae</taxon>
        <taxon>Marinobacter</taxon>
    </lineage>
</organism>
<dbReference type="EC" id="2.7.7.65" evidence="1"/>
<dbReference type="InterPro" id="IPR043128">
    <property type="entry name" value="Rev_trsase/Diguanyl_cyclase"/>
</dbReference>
<dbReference type="Gene3D" id="3.30.70.270">
    <property type="match status" value="1"/>
</dbReference>
<dbReference type="PATRIC" id="fig|1658765.3.peg.2238"/>
<dbReference type="GO" id="GO:0052621">
    <property type="term" value="F:diguanylate cyclase activity"/>
    <property type="evidence" value="ECO:0007669"/>
    <property type="project" value="UniProtKB-EC"/>
</dbReference>
<evidence type="ECO:0000259" key="4">
    <source>
        <dbReference type="PROSITE" id="PS50887"/>
    </source>
</evidence>
<feature type="domain" description="GGDEF" evidence="4">
    <location>
        <begin position="151"/>
        <end position="281"/>
    </location>
</feature>
<protein>
    <recommendedName>
        <fullName evidence="1">diguanylate cyclase</fullName>
        <ecNumber evidence="1">2.7.7.65</ecNumber>
    </recommendedName>
</protein>
<dbReference type="Proteomes" id="UP000036102">
    <property type="component" value="Unassembled WGS sequence"/>
</dbReference>
<proteinExistence type="predicted"/>
<sequence length="298" mass="32347">MLDHIHALLSSQSALRVGLLCALILLVIGVIDQLTGNEIALALFYLIPVAIAAWYLSRRVAFLMALAAAIVWLLVDHTSGQSYSHPAIAFWNALVRLSFFALTVYLMSIIRQLLETQTALAQMDSLTGLHNARSFGQASASVFDIARRHGHSSALGYIDIDGFKGVNDSFGHSAGDEILKAVGCALTKRLRVSDLGARLGGDEFAILLPETSMLGARSFFKDLHAALLDLAESNNWPIGFSVGVAVFPFPPLNSDEAVRLADDLMYKVKRSERNSVLFSEFDVEAKNTVKTGPSISQL</sequence>
<dbReference type="InterPro" id="IPR050469">
    <property type="entry name" value="Diguanylate_Cyclase"/>
</dbReference>
<keyword evidence="6" id="KW-1185">Reference proteome</keyword>
<dbReference type="InterPro" id="IPR029787">
    <property type="entry name" value="Nucleotide_cyclase"/>
</dbReference>
<dbReference type="PANTHER" id="PTHR45138">
    <property type="entry name" value="REGULATORY COMPONENTS OF SENSORY TRANSDUCTION SYSTEM"/>
    <property type="match status" value="1"/>
</dbReference>
<dbReference type="Pfam" id="PF00990">
    <property type="entry name" value="GGDEF"/>
    <property type="match status" value="1"/>
</dbReference>
<evidence type="ECO:0000313" key="5">
    <source>
        <dbReference type="EMBL" id="KMQ76023.1"/>
    </source>
</evidence>
<dbReference type="AlphaFoldDB" id="A0A0J7JC13"/>
<dbReference type="STRING" id="1658765.Msub_12232"/>
<feature type="transmembrane region" description="Helical" evidence="3">
    <location>
        <begin position="60"/>
        <end position="75"/>
    </location>
</feature>
<evidence type="ECO:0000256" key="2">
    <source>
        <dbReference type="ARBA" id="ARBA00034247"/>
    </source>
</evidence>
<keyword evidence="3" id="KW-0472">Membrane</keyword>
<dbReference type="RefSeq" id="WP_197083818.1">
    <property type="nucleotide sequence ID" value="NZ_LFBU01000001.1"/>
</dbReference>
<dbReference type="NCBIfam" id="TIGR00254">
    <property type="entry name" value="GGDEF"/>
    <property type="match status" value="1"/>
</dbReference>
<dbReference type="SUPFAM" id="SSF55073">
    <property type="entry name" value="Nucleotide cyclase"/>
    <property type="match status" value="1"/>
</dbReference>
<dbReference type="InterPro" id="IPR000160">
    <property type="entry name" value="GGDEF_dom"/>
</dbReference>
<keyword evidence="3" id="KW-1133">Transmembrane helix</keyword>
<dbReference type="PANTHER" id="PTHR45138:SF9">
    <property type="entry name" value="DIGUANYLATE CYCLASE DGCM-RELATED"/>
    <property type="match status" value="1"/>
</dbReference>
<accession>A0A0J7JC13</accession>
<name>A0A0J7JC13_9GAMM</name>
<evidence type="ECO:0000313" key="6">
    <source>
        <dbReference type="Proteomes" id="UP000036102"/>
    </source>
</evidence>
<reference evidence="5 6" key="1">
    <citation type="submission" date="2015-06" db="EMBL/GenBank/DDBJ databases">
        <title>Marinobacter subterrani, a genetically tractable neutrophilic iron-oxidizing strain isolated from the Soudan Iron Mine.</title>
        <authorList>
            <person name="Bonis B.M."/>
            <person name="Gralnick J.A."/>
        </authorList>
    </citation>
    <scope>NUCLEOTIDE SEQUENCE [LARGE SCALE GENOMIC DNA]</scope>
    <source>
        <strain evidence="5 6">JG233</strain>
    </source>
</reference>
<comment type="caution">
    <text evidence="5">The sequence shown here is derived from an EMBL/GenBank/DDBJ whole genome shotgun (WGS) entry which is preliminary data.</text>
</comment>
<dbReference type="SMART" id="SM00267">
    <property type="entry name" value="GGDEF"/>
    <property type="match status" value="1"/>
</dbReference>
<evidence type="ECO:0000256" key="1">
    <source>
        <dbReference type="ARBA" id="ARBA00012528"/>
    </source>
</evidence>
<dbReference type="EMBL" id="LFBU01000001">
    <property type="protein sequence ID" value="KMQ76023.1"/>
    <property type="molecule type" value="Genomic_DNA"/>
</dbReference>
<dbReference type="CDD" id="cd01949">
    <property type="entry name" value="GGDEF"/>
    <property type="match status" value="1"/>
</dbReference>
<feature type="transmembrane region" description="Helical" evidence="3">
    <location>
        <begin position="37"/>
        <end position="55"/>
    </location>
</feature>
<comment type="catalytic activity">
    <reaction evidence="2">
        <text>2 GTP = 3',3'-c-di-GMP + 2 diphosphate</text>
        <dbReference type="Rhea" id="RHEA:24898"/>
        <dbReference type="ChEBI" id="CHEBI:33019"/>
        <dbReference type="ChEBI" id="CHEBI:37565"/>
        <dbReference type="ChEBI" id="CHEBI:58805"/>
        <dbReference type="EC" id="2.7.7.65"/>
    </reaction>
</comment>
<feature type="transmembrane region" description="Helical" evidence="3">
    <location>
        <begin position="87"/>
        <end position="107"/>
    </location>
</feature>
<keyword evidence="3" id="KW-0812">Transmembrane</keyword>
<feature type="transmembrane region" description="Helical" evidence="3">
    <location>
        <begin position="14"/>
        <end position="31"/>
    </location>
</feature>
<gene>
    <name evidence="5" type="ORF">Msub_12232</name>
</gene>
<evidence type="ECO:0000256" key="3">
    <source>
        <dbReference type="SAM" id="Phobius"/>
    </source>
</evidence>